<dbReference type="EMBL" id="NESP01000001">
    <property type="protein sequence ID" value="PUE59626.1"/>
    <property type="molecule type" value="Genomic_DNA"/>
</dbReference>
<keyword evidence="1" id="KW-1133">Transmembrane helix</keyword>
<feature type="transmembrane region" description="Helical" evidence="1">
    <location>
        <begin position="35"/>
        <end position="54"/>
    </location>
</feature>
<feature type="transmembrane region" description="Helical" evidence="1">
    <location>
        <begin position="152"/>
        <end position="178"/>
    </location>
</feature>
<gene>
    <name evidence="2" type="ORF">B9Z44_08595</name>
</gene>
<accession>A0A315ENY7</accession>
<feature type="transmembrane region" description="Helical" evidence="1">
    <location>
        <begin position="324"/>
        <end position="343"/>
    </location>
</feature>
<keyword evidence="3" id="KW-1185">Reference proteome</keyword>
<evidence type="ECO:0000256" key="1">
    <source>
        <dbReference type="SAM" id="Phobius"/>
    </source>
</evidence>
<evidence type="ECO:0000313" key="2">
    <source>
        <dbReference type="EMBL" id="PUE59626.1"/>
    </source>
</evidence>
<feature type="transmembrane region" description="Helical" evidence="1">
    <location>
        <begin position="12"/>
        <end position="29"/>
    </location>
</feature>
<name>A0A315ENY7_9BURK</name>
<comment type="caution">
    <text evidence="2">The sequence shown here is derived from an EMBL/GenBank/DDBJ whole genome shotgun (WGS) entry which is preliminary data.</text>
</comment>
<reference evidence="2 3" key="1">
    <citation type="submission" date="2017-04" db="EMBL/GenBank/DDBJ databases">
        <title>Unexpected and diverse lifestyles within the genus Limnohabitans.</title>
        <authorList>
            <person name="Kasalicky V."/>
            <person name="Mehrshad M."/>
            <person name="Andrei S.-A."/>
            <person name="Salcher M."/>
            <person name="Kratochvilova H."/>
            <person name="Simek K."/>
            <person name="Ghai R."/>
        </authorList>
    </citation>
    <scope>NUCLEOTIDE SEQUENCE [LARGE SCALE GENOMIC DNA]</scope>
    <source>
        <strain evidence="2 3">MWH-C5</strain>
    </source>
</reference>
<protein>
    <submittedName>
        <fullName evidence="2">Uncharacterized protein</fullName>
    </submittedName>
</protein>
<proteinExistence type="predicted"/>
<feature type="transmembrane region" description="Helical" evidence="1">
    <location>
        <begin position="119"/>
        <end position="140"/>
    </location>
</feature>
<sequence length="374" mass="43115">MLSIFRNADKPYFWLIGILMPTVPLVILFSANFEYFLTIISFFSFEIFLCVFLLSGPRVAYCDVDAESLVGLVKFLLFLISPVVIYPIYELIIGVSHSGASAYLLESRVKMLEGQGSQFGYFVFFLLKIASILVLILTYFENKLSIYSKFSICIVVIAQLSEGGRSFAFFILLSVFFIQMCKKGFPVIKLFFFSIVTIVLFSMSMPVFRLDVPLTFGTFSTGLLWFFGYSIAGFLSFEHIYNNDIQLYWRSFEALISSMGSDAWHEYIIDPYVVIPGDMEINTFSAYGLYFNYFGYGILIFLIAKTLVVAFFYRMQLSNPVFQLIYILLLASYPMIGLTDYFVDNLYLSLQLLIMYKLLRLVLVFRSMFFKTKL</sequence>
<dbReference type="RefSeq" id="WP_108402185.1">
    <property type="nucleotide sequence ID" value="NZ_NESP01000001.1"/>
</dbReference>
<feature type="transmembrane region" description="Helical" evidence="1">
    <location>
        <begin position="222"/>
        <end position="241"/>
    </location>
</feature>
<dbReference type="Proteomes" id="UP000251341">
    <property type="component" value="Unassembled WGS sequence"/>
</dbReference>
<feature type="transmembrane region" description="Helical" evidence="1">
    <location>
        <begin position="349"/>
        <end position="369"/>
    </location>
</feature>
<keyword evidence="1" id="KW-0472">Membrane</keyword>
<keyword evidence="1" id="KW-0812">Transmembrane</keyword>
<feature type="transmembrane region" description="Helical" evidence="1">
    <location>
        <begin position="75"/>
        <end position="99"/>
    </location>
</feature>
<evidence type="ECO:0000313" key="3">
    <source>
        <dbReference type="Proteomes" id="UP000251341"/>
    </source>
</evidence>
<organism evidence="2 3">
    <name type="scientific">Limnohabitans curvus</name>
    <dbReference type="NCBI Taxonomy" id="323423"/>
    <lineage>
        <taxon>Bacteria</taxon>
        <taxon>Pseudomonadati</taxon>
        <taxon>Pseudomonadota</taxon>
        <taxon>Betaproteobacteria</taxon>
        <taxon>Burkholderiales</taxon>
        <taxon>Comamonadaceae</taxon>
        <taxon>Limnohabitans</taxon>
    </lineage>
</organism>
<dbReference type="AlphaFoldDB" id="A0A315ENY7"/>
<feature type="transmembrane region" description="Helical" evidence="1">
    <location>
        <begin position="293"/>
        <end position="312"/>
    </location>
</feature>
<feature type="transmembrane region" description="Helical" evidence="1">
    <location>
        <begin position="190"/>
        <end position="210"/>
    </location>
</feature>